<dbReference type="Proteomes" id="UP000008144">
    <property type="component" value="Unassembled WGS sequence"/>
</dbReference>
<evidence type="ECO:0000256" key="3">
    <source>
        <dbReference type="ARBA" id="ARBA00022574"/>
    </source>
</evidence>
<keyword evidence="6" id="KW-1185">Reference proteome</keyword>
<dbReference type="GO" id="GO:0097014">
    <property type="term" value="C:ciliary plasm"/>
    <property type="evidence" value="ECO:0000318"/>
    <property type="project" value="GO_Central"/>
</dbReference>
<protein>
    <submittedName>
        <fullName evidence="5">WD repeat-containing protein 34</fullName>
    </submittedName>
</protein>
<dbReference type="InterPro" id="IPR050687">
    <property type="entry name" value="Dynein_IC"/>
</dbReference>
<dbReference type="PANTHER" id="PTHR12442:SF26">
    <property type="entry name" value="CYTOPLASMIC DYNEIN 2 INTERMEDIATE CHAIN 2"/>
    <property type="match status" value="1"/>
</dbReference>
<reference evidence="6" key="1">
    <citation type="journal article" date="2002" name="Science">
        <title>The draft genome of Ciona intestinalis: insights into chordate and vertebrate origins.</title>
        <authorList>
            <person name="Dehal P."/>
            <person name="Satou Y."/>
            <person name="Campbell R.K."/>
            <person name="Chapman J."/>
            <person name="Degnan B."/>
            <person name="De Tomaso A."/>
            <person name="Davidson B."/>
            <person name="Di Gregorio A."/>
            <person name="Gelpke M."/>
            <person name="Goodstein D.M."/>
            <person name="Harafuji N."/>
            <person name="Hastings K.E."/>
            <person name="Ho I."/>
            <person name="Hotta K."/>
            <person name="Huang W."/>
            <person name="Kawashima T."/>
            <person name="Lemaire P."/>
            <person name="Martinez D."/>
            <person name="Meinertzhagen I.A."/>
            <person name="Necula S."/>
            <person name="Nonaka M."/>
            <person name="Putnam N."/>
            <person name="Rash S."/>
            <person name="Saiga H."/>
            <person name="Satake M."/>
            <person name="Terry A."/>
            <person name="Yamada L."/>
            <person name="Wang H.G."/>
            <person name="Awazu S."/>
            <person name="Azumi K."/>
            <person name="Boore J."/>
            <person name="Branno M."/>
            <person name="Chin-Bow S."/>
            <person name="DeSantis R."/>
            <person name="Doyle S."/>
            <person name="Francino P."/>
            <person name="Keys D.N."/>
            <person name="Haga S."/>
            <person name="Hayashi H."/>
            <person name="Hino K."/>
            <person name="Imai K.S."/>
            <person name="Inaba K."/>
            <person name="Kano S."/>
            <person name="Kobayashi K."/>
            <person name="Kobayashi M."/>
            <person name="Lee B.I."/>
            <person name="Makabe K.W."/>
            <person name="Manohar C."/>
            <person name="Matassi G."/>
            <person name="Medina M."/>
            <person name="Mochizuki Y."/>
            <person name="Mount S."/>
            <person name="Morishita T."/>
            <person name="Miura S."/>
            <person name="Nakayama A."/>
            <person name="Nishizaka S."/>
            <person name="Nomoto H."/>
            <person name="Ohta F."/>
            <person name="Oishi K."/>
            <person name="Rigoutsos I."/>
            <person name="Sano M."/>
            <person name="Sasaki A."/>
            <person name="Sasakura Y."/>
            <person name="Shoguchi E."/>
            <person name="Shin-i T."/>
            <person name="Spagnuolo A."/>
            <person name="Stainier D."/>
            <person name="Suzuki M.M."/>
            <person name="Tassy O."/>
            <person name="Takatori N."/>
            <person name="Tokuoka M."/>
            <person name="Yagi K."/>
            <person name="Yoshizaki F."/>
            <person name="Wada S."/>
            <person name="Zhang C."/>
            <person name="Hyatt P.D."/>
            <person name="Larimer F."/>
            <person name="Detter C."/>
            <person name="Doggett N."/>
            <person name="Glavina T."/>
            <person name="Hawkins T."/>
            <person name="Richardson P."/>
            <person name="Lucas S."/>
            <person name="Kohara Y."/>
            <person name="Levine M."/>
            <person name="Satoh N."/>
            <person name="Rokhsar D.S."/>
        </authorList>
    </citation>
    <scope>NUCLEOTIDE SEQUENCE [LARGE SCALE GENOMIC DNA]</scope>
</reference>
<reference evidence="5" key="2">
    <citation type="submission" date="2025-08" db="UniProtKB">
        <authorList>
            <consortium name="Ensembl"/>
        </authorList>
    </citation>
    <scope>IDENTIFICATION</scope>
</reference>
<dbReference type="GO" id="GO:0042073">
    <property type="term" value="P:intraciliary transport"/>
    <property type="evidence" value="ECO:0000318"/>
    <property type="project" value="GO_Central"/>
</dbReference>
<dbReference type="InterPro" id="IPR015943">
    <property type="entry name" value="WD40/YVTN_repeat-like_dom_sf"/>
</dbReference>
<evidence type="ECO:0000256" key="1">
    <source>
        <dbReference type="ARBA" id="ARBA00004496"/>
    </source>
</evidence>
<dbReference type="FunCoup" id="F7A027">
    <property type="interactions" value="38"/>
</dbReference>
<evidence type="ECO:0000313" key="5">
    <source>
        <dbReference type="Ensembl" id="ENSCINP00000000501.3"/>
    </source>
</evidence>
<dbReference type="HOGENOM" id="CLU_031167_0_0_1"/>
<dbReference type="SUPFAM" id="SSF50978">
    <property type="entry name" value="WD40 repeat-like"/>
    <property type="match status" value="1"/>
</dbReference>
<evidence type="ECO:0000313" key="6">
    <source>
        <dbReference type="Proteomes" id="UP000008144"/>
    </source>
</evidence>
<keyword evidence="3" id="KW-0853">WD repeat</keyword>
<keyword evidence="2" id="KW-0963">Cytoplasm</keyword>
<proteinExistence type="predicted"/>
<dbReference type="InterPro" id="IPR001680">
    <property type="entry name" value="WD40_rpt"/>
</dbReference>
<dbReference type="GO" id="GO:0005868">
    <property type="term" value="C:cytoplasmic dynein complex"/>
    <property type="evidence" value="ECO:0000318"/>
    <property type="project" value="GO_Central"/>
</dbReference>
<dbReference type="Gene3D" id="2.130.10.10">
    <property type="entry name" value="YVTN repeat-like/Quinoprotein amine dehydrogenase"/>
    <property type="match status" value="2"/>
</dbReference>
<name>F7A027_CIOIN</name>
<gene>
    <name evidence="5" type="primary">LOC100185043</name>
</gene>
<dbReference type="STRING" id="7719.ENSCINP00000000501"/>
<sequence>MFHDYESKTFEFCSFWKTEKRLRDSNSQTSAILTYDVENQTTRPRDAKCQTETFSQLMKSNFTQQDENIDQEKLAKFLSNVEEVVSKQLKINISCNHLYPGSVKHRNANDKSIVCEHVLDEEGVRQEKDNINKEVTCISWSGSGASIAVGFGTNENISWSENKSFVCSWNLDRPKLNPHKCDHKLEVESSVQAVAFHPTLAQYIAVGLFSGVVLVWNIVKDDVIYGESPHEDPVTSLLWFEHQNSNHRYLRLVSGSTDGKLISWRIRKDKDSNLMKIDQTKKINSKNLPRRAGVKGQTAIGITCLDSPIHDSPLPSSGTAVVGCENGSVIKCSLEGMESNPVTFVYDNHVGPVYSIQWSKFHRNLFITCAMDQLCRIYHALQTNPLREIRIGGSVSNHIYSACWSTTRPCMAYVTSGNDIEVWDVTTPSLILATKLGKPPVTSMRMNPSRPSIATGCSNGVVQILKLGSCLVHADDVIKEETMALYDITKETINE</sequence>
<comment type="subcellular location">
    <subcellularLocation>
        <location evidence="1">Cytoplasm</location>
    </subcellularLocation>
</comment>
<reference evidence="5" key="3">
    <citation type="submission" date="2025-09" db="UniProtKB">
        <authorList>
            <consortium name="Ensembl"/>
        </authorList>
    </citation>
    <scope>IDENTIFICATION</scope>
</reference>
<dbReference type="FunFam" id="2.130.10.10:FF:001472">
    <property type="entry name" value="WD_domain_-_G-beta_repeat_-_putative"/>
    <property type="match status" value="1"/>
</dbReference>
<accession>F7A027</accession>
<dbReference type="InterPro" id="IPR036322">
    <property type="entry name" value="WD40_repeat_dom_sf"/>
</dbReference>
<dbReference type="GeneTree" id="ENSGT00940000158483"/>
<dbReference type="SMART" id="SM00320">
    <property type="entry name" value="WD40"/>
    <property type="match status" value="5"/>
</dbReference>
<dbReference type="GO" id="GO:0045503">
    <property type="term" value="F:dynein light chain binding"/>
    <property type="evidence" value="ECO:0000318"/>
    <property type="project" value="GO_Central"/>
</dbReference>
<dbReference type="AlphaFoldDB" id="F7A027"/>
<dbReference type="OMA" id="SYVCAWN"/>
<evidence type="ECO:0000256" key="2">
    <source>
        <dbReference type="ARBA" id="ARBA00022490"/>
    </source>
</evidence>
<evidence type="ECO:0000256" key="4">
    <source>
        <dbReference type="ARBA" id="ARBA00022737"/>
    </source>
</evidence>
<dbReference type="PANTHER" id="PTHR12442">
    <property type="entry name" value="DYNEIN INTERMEDIATE CHAIN"/>
    <property type="match status" value="1"/>
</dbReference>
<dbReference type="Ensembl" id="ENSCINT00000000501.3">
    <property type="protein sequence ID" value="ENSCINP00000000501.3"/>
    <property type="gene ID" value="ENSCING00000000273.3"/>
</dbReference>
<dbReference type="Pfam" id="PF00400">
    <property type="entry name" value="WD40"/>
    <property type="match status" value="1"/>
</dbReference>
<dbReference type="GO" id="GO:0045504">
    <property type="term" value="F:dynein heavy chain binding"/>
    <property type="evidence" value="ECO:0000318"/>
    <property type="project" value="GO_Central"/>
</dbReference>
<organism evidence="5 6">
    <name type="scientific">Ciona intestinalis</name>
    <name type="common">Transparent sea squirt</name>
    <name type="synonym">Ascidia intestinalis</name>
    <dbReference type="NCBI Taxonomy" id="7719"/>
    <lineage>
        <taxon>Eukaryota</taxon>
        <taxon>Metazoa</taxon>
        <taxon>Chordata</taxon>
        <taxon>Tunicata</taxon>
        <taxon>Ascidiacea</taxon>
        <taxon>Phlebobranchia</taxon>
        <taxon>Cionidae</taxon>
        <taxon>Ciona</taxon>
    </lineage>
</organism>
<keyword evidence="4" id="KW-0677">Repeat</keyword>
<dbReference type="InParanoid" id="F7A027"/>